<dbReference type="SUPFAM" id="SSF47473">
    <property type="entry name" value="EF-hand"/>
    <property type="match status" value="1"/>
</dbReference>
<dbReference type="PANTHER" id="PTHR12086:SF11">
    <property type="entry name" value="EF-HAND DOMAIN-CONTAINING FAMILY MEMBER C2"/>
    <property type="match status" value="1"/>
</dbReference>
<dbReference type="SMART" id="SM00676">
    <property type="entry name" value="DM10"/>
    <property type="match status" value="3"/>
</dbReference>
<keyword evidence="5" id="KW-0966">Cell projection</keyword>
<dbReference type="Pfam" id="PF06565">
    <property type="entry name" value="DM10_dom"/>
    <property type="match status" value="3"/>
</dbReference>
<evidence type="ECO:0000256" key="4">
    <source>
        <dbReference type="ARBA" id="ARBA00023212"/>
    </source>
</evidence>
<keyword evidence="4" id="KW-0206">Cytoskeleton</keyword>
<dbReference type="InterPro" id="IPR040193">
    <property type="entry name" value="EFHC1/EFHC2/EFHB"/>
</dbReference>
<sequence>MQRDPRLPCLPGFNFDRNLGRTNFPRNQYFAKIHDGVYYLSEKSDEGDSSHYPSIYARGEVQELPPWIVYDGQRLMFKAFFQETVHERWKTSYQIRVVYISFFLEDGTMKVSEPSVENSGLEQGVLVRRQRIPMPSPVGYRYYDIIDLNVGKEPEIFGRVYKIVDCDKFTRRFLNRMGIPVPDPIDIPKDPYWEFHKQETFPKKPIRKIDTRGDFLKYDKQVLRFYGYWDDTDSLHGIVHDLEIHYYLADNTMEIKENVPPNTGRDSGPMFLRRMKIPKFFTEIDPIGTGDPYIVLNVMGEDTSHGYYTVDPLNAGKLNKEYYKENELGIGARINIFGRIVVITDMDAFTKEYYRKKYGLDDFTPQERPRKSNEICAKVKKYVPPYNGFGSYEDSLGNCFYMMPKPPKTDIVKFLNYDKQGFDSHVLRFRGKMISDIPENQDRQFILRVFLMDDTISIFELARRNSGFRRSLFQKRMPVMLPNQEIFVSKKPDYYQPEDFYIGARLNLNDFIFEITSADIYALRYMELHCDKFTKANVKLIMEKLREILKPVYEEFVQFYSATKSTGDNFQTLPYQKFREILCKYTDDKVTEHEMITVARHYSSHEEKEFHSREYIRQLMHTELLRTLWDDLDRLEEDLHHWDRGRTGFLKRDTLYTVLRGARIPVDLELLNSMLDHVHKNEEGKLDYNDLLKFMNVKIDSLPPAPPINIKTALWWASEKEPDCGAGVDWCVFIKDLRINGEETNPEENSKSSNTQQVCTKNTENS</sequence>
<comment type="subcellular location">
    <subcellularLocation>
        <location evidence="1">Cytoplasm</location>
        <location evidence="1">Cytoskeleton</location>
        <location evidence="1">Cilium axoneme</location>
    </subcellularLocation>
</comment>
<evidence type="ECO:0000256" key="2">
    <source>
        <dbReference type="ARBA" id="ARBA00022490"/>
    </source>
</evidence>
<dbReference type="Gene3D" id="1.10.238.10">
    <property type="entry name" value="EF-hand"/>
    <property type="match status" value="1"/>
</dbReference>
<evidence type="ECO:0000313" key="10">
    <source>
        <dbReference type="EMBL" id="CAL7948730.1"/>
    </source>
</evidence>
<dbReference type="Proteomes" id="UP001642520">
    <property type="component" value="Unassembled WGS sequence"/>
</dbReference>
<feature type="compositionally biased region" description="Polar residues" evidence="8">
    <location>
        <begin position="751"/>
        <end position="766"/>
    </location>
</feature>
<proteinExistence type="predicted"/>
<dbReference type="InterPro" id="IPR006602">
    <property type="entry name" value="DM10_dom"/>
</dbReference>
<feature type="domain" description="DM10" evidence="9">
    <location>
        <begin position="423"/>
        <end position="530"/>
    </location>
</feature>
<evidence type="ECO:0000256" key="8">
    <source>
        <dbReference type="SAM" id="MobiDB-lite"/>
    </source>
</evidence>
<feature type="domain" description="DM10" evidence="9">
    <location>
        <begin position="71"/>
        <end position="178"/>
    </location>
</feature>
<name>A0ABP1P641_XYLVO</name>
<dbReference type="InterPro" id="IPR011992">
    <property type="entry name" value="EF-hand-dom_pair"/>
</dbReference>
<evidence type="ECO:0000256" key="1">
    <source>
        <dbReference type="ARBA" id="ARBA00004430"/>
    </source>
</evidence>
<evidence type="ECO:0000256" key="3">
    <source>
        <dbReference type="ARBA" id="ARBA00022737"/>
    </source>
</evidence>
<gene>
    <name evidence="10" type="ORF">XYLVIOL_LOCUS9052</name>
</gene>
<dbReference type="PROSITE" id="PS51336">
    <property type="entry name" value="DM10"/>
    <property type="match status" value="3"/>
</dbReference>
<evidence type="ECO:0000259" key="9">
    <source>
        <dbReference type="PROSITE" id="PS51336"/>
    </source>
</evidence>
<comment type="caution">
    <text evidence="10">The sequence shown here is derived from an EMBL/GenBank/DDBJ whole genome shotgun (WGS) entry which is preliminary data.</text>
</comment>
<feature type="region of interest" description="Disordered" evidence="8">
    <location>
        <begin position="742"/>
        <end position="766"/>
    </location>
</feature>
<dbReference type="EMBL" id="CAXAJV020001299">
    <property type="protein sequence ID" value="CAL7948730.1"/>
    <property type="molecule type" value="Genomic_DNA"/>
</dbReference>
<keyword evidence="11" id="KW-1185">Reference proteome</keyword>
<comment type="function">
    <text evidence="6">Microtubule inner protein (MIP) part of the dynein-decorated doublet microtubules (DMTs) in cilia axoneme, which is required for motile cilia beating.</text>
</comment>
<protein>
    <recommendedName>
        <fullName evidence="7">EF-hand domain-containing family member C2</fullName>
    </recommendedName>
</protein>
<feature type="domain" description="DM10" evidence="9">
    <location>
        <begin position="219"/>
        <end position="358"/>
    </location>
</feature>
<dbReference type="PANTHER" id="PTHR12086">
    <property type="entry name" value="EF-HAND DOMAIN C-TERMINAL CONTAINING PROTEIN"/>
    <property type="match status" value="1"/>
</dbReference>
<keyword evidence="2" id="KW-0963">Cytoplasm</keyword>
<accession>A0ABP1P641</accession>
<evidence type="ECO:0000313" key="11">
    <source>
        <dbReference type="Proteomes" id="UP001642520"/>
    </source>
</evidence>
<evidence type="ECO:0000256" key="6">
    <source>
        <dbReference type="ARBA" id="ARBA00035003"/>
    </source>
</evidence>
<dbReference type="Gene3D" id="2.30.29.170">
    <property type="match status" value="3"/>
</dbReference>
<reference evidence="10 11" key="1">
    <citation type="submission" date="2024-08" db="EMBL/GenBank/DDBJ databases">
        <authorList>
            <person name="Will J Nash"/>
            <person name="Angela Man"/>
            <person name="Seanna McTaggart"/>
            <person name="Kendall Baker"/>
            <person name="Tom Barker"/>
            <person name="Leah Catchpole"/>
            <person name="Alex Durrant"/>
            <person name="Karim Gharbi"/>
            <person name="Naomi Irish"/>
            <person name="Gemy Kaithakottil"/>
            <person name="Debby Ku"/>
            <person name="Aaliyah Providence"/>
            <person name="Felix Shaw"/>
            <person name="David Swarbreck"/>
            <person name="Chris Watkins"/>
            <person name="Ann M. McCartney"/>
            <person name="Giulio Formenti"/>
            <person name="Alice Mouton"/>
            <person name="Noel Vella"/>
            <person name="Bjorn M von Reumont"/>
            <person name="Adriana Vella"/>
            <person name="Wilfried Haerty"/>
        </authorList>
    </citation>
    <scope>NUCLEOTIDE SEQUENCE [LARGE SCALE GENOMIC DNA]</scope>
</reference>
<evidence type="ECO:0000256" key="5">
    <source>
        <dbReference type="ARBA" id="ARBA00023273"/>
    </source>
</evidence>
<keyword evidence="3" id="KW-0677">Repeat</keyword>
<organism evidence="10 11">
    <name type="scientific">Xylocopa violacea</name>
    <name type="common">Violet carpenter bee</name>
    <name type="synonym">Apis violacea</name>
    <dbReference type="NCBI Taxonomy" id="135666"/>
    <lineage>
        <taxon>Eukaryota</taxon>
        <taxon>Metazoa</taxon>
        <taxon>Ecdysozoa</taxon>
        <taxon>Arthropoda</taxon>
        <taxon>Hexapoda</taxon>
        <taxon>Insecta</taxon>
        <taxon>Pterygota</taxon>
        <taxon>Neoptera</taxon>
        <taxon>Endopterygota</taxon>
        <taxon>Hymenoptera</taxon>
        <taxon>Apocrita</taxon>
        <taxon>Aculeata</taxon>
        <taxon>Apoidea</taxon>
        <taxon>Anthophila</taxon>
        <taxon>Apidae</taxon>
        <taxon>Xylocopa</taxon>
        <taxon>Xylocopa</taxon>
    </lineage>
</organism>
<evidence type="ECO:0000256" key="7">
    <source>
        <dbReference type="ARBA" id="ARBA00039880"/>
    </source>
</evidence>